<feature type="signal peptide" evidence="3">
    <location>
        <begin position="1"/>
        <end position="15"/>
    </location>
</feature>
<name>A0A2J6PJV3_9HELO</name>
<evidence type="ECO:0000313" key="5">
    <source>
        <dbReference type="Proteomes" id="UP000235672"/>
    </source>
</evidence>
<feature type="chain" id="PRO_5014344839" evidence="3">
    <location>
        <begin position="16"/>
        <end position="456"/>
    </location>
</feature>
<keyword evidence="5" id="KW-1185">Reference proteome</keyword>
<gene>
    <name evidence="4" type="ORF">NA56DRAFT_394417</name>
</gene>
<keyword evidence="3" id="KW-0732">Signal</keyword>
<feature type="compositionally biased region" description="Low complexity" evidence="1">
    <location>
        <begin position="421"/>
        <end position="430"/>
    </location>
</feature>
<accession>A0A2J6PJV3</accession>
<evidence type="ECO:0000313" key="4">
    <source>
        <dbReference type="EMBL" id="PMD14313.1"/>
    </source>
</evidence>
<feature type="region of interest" description="Disordered" evidence="1">
    <location>
        <begin position="252"/>
        <end position="282"/>
    </location>
</feature>
<protein>
    <submittedName>
        <fullName evidence="4">Uncharacterized protein</fullName>
    </submittedName>
</protein>
<keyword evidence="2" id="KW-0812">Transmembrane</keyword>
<dbReference type="AlphaFoldDB" id="A0A2J6PJV3"/>
<dbReference type="OrthoDB" id="2110578at2759"/>
<evidence type="ECO:0000256" key="2">
    <source>
        <dbReference type="SAM" id="Phobius"/>
    </source>
</evidence>
<feature type="compositionally biased region" description="Polar residues" evidence="1">
    <location>
        <begin position="431"/>
        <end position="448"/>
    </location>
</feature>
<evidence type="ECO:0000256" key="1">
    <source>
        <dbReference type="SAM" id="MobiDB-lite"/>
    </source>
</evidence>
<keyword evidence="2" id="KW-0472">Membrane</keyword>
<feature type="transmembrane region" description="Helical" evidence="2">
    <location>
        <begin position="298"/>
        <end position="320"/>
    </location>
</feature>
<dbReference type="EMBL" id="KZ613523">
    <property type="protein sequence ID" value="PMD14313.1"/>
    <property type="molecule type" value="Genomic_DNA"/>
</dbReference>
<proteinExistence type="predicted"/>
<feature type="region of interest" description="Disordered" evidence="1">
    <location>
        <begin position="412"/>
        <end position="456"/>
    </location>
</feature>
<keyword evidence="2" id="KW-1133">Transmembrane helix</keyword>
<organism evidence="4 5">
    <name type="scientific">Hyaloscypha hepaticicola</name>
    <dbReference type="NCBI Taxonomy" id="2082293"/>
    <lineage>
        <taxon>Eukaryota</taxon>
        <taxon>Fungi</taxon>
        <taxon>Dikarya</taxon>
        <taxon>Ascomycota</taxon>
        <taxon>Pezizomycotina</taxon>
        <taxon>Leotiomycetes</taxon>
        <taxon>Helotiales</taxon>
        <taxon>Hyaloscyphaceae</taxon>
        <taxon>Hyaloscypha</taxon>
    </lineage>
</organism>
<reference evidence="4 5" key="1">
    <citation type="submission" date="2016-05" db="EMBL/GenBank/DDBJ databases">
        <title>A degradative enzymes factory behind the ericoid mycorrhizal symbiosis.</title>
        <authorList>
            <consortium name="DOE Joint Genome Institute"/>
            <person name="Martino E."/>
            <person name="Morin E."/>
            <person name="Grelet G."/>
            <person name="Kuo A."/>
            <person name="Kohler A."/>
            <person name="Daghino S."/>
            <person name="Barry K."/>
            <person name="Choi C."/>
            <person name="Cichocki N."/>
            <person name="Clum A."/>
            <person name="Copeland A."/>
            <person name="Hainaut M."/>
            <person name="Haridas S."/>
            <person name="Labutti K."/>
            <person name="Lindquist E."/>
            <person name="Lipzen A."/>
            <person name="Khouja H.-R."/>
            <person name="Murat C."/>
            <person name="Ohm R."/>
            <person name="Olson A."/>
            <person name="Spatafora J."/>
            <person name="Veneault-Fourrey C."/>
            <person name="Henrissat B."/>
            <person name="Grigoriev I."/>
            <person name="Martin F."/>
            <person name="Perotto S."/>
        </authorList>
    </citation>
    <scope>NUCLEOTIDE SEQUENCE [LARGE SCALE GENOMIC DNA]</scope>
    <source>
        <strain evidence="4 5">UAMH 7357</strain>
    </source>
</reference>
<dbReference type="Proteomes" id="UP000235672">
    <property type="component" value="Unassembled WGS sequence"/>
</dbReference>
<evidence type="ECO:0000256" key="3">
    <source>
        <dbReference type="SAM" id="SignalP"/>
    </source>
</evidence>
<sequence length="456" mass="46861">MFFAVVLLLLGVSSAQRPGNATICDWYAIQNFGANTTATQLKLMESILALAFGGAGPLQGVSSDITGIFNPGAFNGTPVDLEPWFNGSKQSTNLNNQAVSIDWLDGGGTAPLYSFLAGDTQNLTFTNGSNEARLFSHWEAAFQRIFGCSLPAPQPPTPGGVLDLAYVHKFMDLNHTDVGHFIDQLTLASQHYGFSSNDAGSLNGQMNAQFNVRCLPPQNGQLYSLCQDPSCPLAFPSPDCAPYSDLGPSGVGTVSGSGAVSTSPPSPTSSPASSSSAPPVQSSTTAAASSAALSPGGIAGASIGGAALLFLFIGALIFLFKRKNNNAPPQTHPYVPSNASYQAPSYNDQHMSYMSNPPDSGMPPMTTGQGYWTSAANQGGMGGGEIGGQMIAEMESPKNNTGQFGHLSVLSGGTLGGGGTSPASTAGSPGQQFARTTSPSPHSGQMSPTRKPVGGY</sequence>
<dbReference type="STRING" id="1745343.A0A2J6PJV3"/>
<feature type="compositionally biased region" description="Low complexity" evidence="1">
    <location>
        <begin position="256"/>
        <end position="282"/>
    </location>
</feature>